<reference evidence="1 2" key="1">
    <citation type="journal article" date="2014" name="Environ. Microbiol.">
        <title>Comparative genomics of the marine bacterial genus Glaciecola reveals the high degree of genomic diversity and genomic characteristic for cold adaptation.</title>
        <authorList>
            <person name="Qin Q.L."/>
            <person name="Xie B.B."/>
            <person name="Yu Y."/>
            <person name="Shu Y.L."/>
            <person name="Rong J.C."/>
            <person name="Zhang Y.J."/>
            <person name="Zhao D.L."/>
            <person name="Chen X.L."/>
            <person name="Zhang X.Y."/>
            <person name="Chen B."/>
            <person name="Zhou B.C."/>
            <person name="Zhang Y.Z."/>
        </authorList>
    </citation>
    <scope>NUCLEOTIDE SEQUENCE [LARGE SCALE GENOMIC DNA]</scope>
    <source>
        <strain evidence="1 2">NO2</strain>
    </source>
</reference>
<dbReference type="Proteomes" id="UP000008372">
    <property type="component" value="Unassembled WGS sequence"/>
</dbReference>
<organism evidence="1 2">
    <name type="scientific">Paraglaciecola agarilytica NO2</name>
    <dbReference type="NCBI Taxonomy" id="1125747"/>
    <lineage>
        <taxon>Bacteria</taxon>
        <taxon>Pseudomonadati</taxon>
        <taxon>Pseudomonadota</taxon>
        <taxon>Gammaproteobacteria</taxon>
        <taxon>Alteromonadales</taxon>
        <taxon>Alteromonadaceae</taxon>
        <taxon>Paraglaciecola</taxon>
    </lineage>
</organism>
<accession>A0ABQ0I3Z9</accession>
<comment type="caution">
    <text evidence="1">The sequence shown here is derived from an EMBL/GenBank/DDBJ whole genome shotgun (WGS) entry which is preliminary data.</text>
</comment>
<proteinExistence type="predicted"/>
<evidence type="ECO:0000313" key="2">
    <source>
        <dbReference type="Proteomes" id="UP000008372"/>
    </source>
</evidence>
<keyword evidence="2" id="KW-1185">Reference proteome</keyword>
<evidence type="ECO:0000313" key="1">
    <source>
        <dbReference type="EMBL" id="GAC04057.1"/>
    </source>
</evidence>
<name>A0ABQ0I3Z9_9ALTE</name>
<gene>
    <name evidence="1" type="ORF">GAGA_1199</name>
</gene>
<protein>
    <submittedName>
        <fullName evidence="1">Uncharacterized protein</fullName>
    </submittedName>
</protein>
<sequence>MFSGSFYTKSGMWAVSCNHCSLKLSELPEVKEIKIESHKDEWLQ</sequence>
<dbReference type="EMBL" id="BAEK01000020">
    <property type="protein sequence ID" value="GAC04057.1"/>
    <property type="molecule type" value="Genomic_DNA"/>
</dbReference>